<accession>A0ABW4K173</accession>
<dbReference type="Gene3D" id="3.40.630.30">
    <property type="match status" value="1"/>
</dbReference>
<dbReference type="EC" id="2.3.-.-" evidence="2"/>
<dbReference type="EMBL" id="JBHUFA010000015">
    <property type="protein sequence ID" value="MFD1697186.1"/>
    <property type="molecule type" value="Genomic_DNA"/>
</dbReference>
<dbReference type="InterPro" id="IPR000182">
    <property type="entry name" value="GNAT_dom"/>
</dbReference>
<dbReference type="RefSeq" id="WP_208998839.1">
    <property type="nucleotide sequence ID" value="NZ_JBHUFA010000015.1"/>
</dbReference>
<keyword evidence="2" id="KW-0012">Acyltransferase</keyword>
<proteinExistence type="predicted"/>
<dbReference type="SUPFAM" id="SSF55729">
    <property type="entry name" value="Acyl-CoA N-acyltransferases (Nat)"/>
    <property type="match status" value="1"/>
</dbReference>
<comment type="caution">
    <text evidence="2">The sequence shown here is derived from an EMBL/GenBank/DDBJ whole genome shotgun (WGS) entry which is preliminary data.</text>
</comment>
<dbReference type="InterPro" id="IPR016181">
    <property type="entry name" value="Acyl_CoA_acyltransferase"/>
</dbReference>
<dbReference type="Proteomes" id="UP001597327">
    <property type="component" value="Unassembled WGS sequence"/>
</dbReference>
<dbReference type="Pfam" id="PF00583">
    <property type="entry name" value="Acetyltransf_1"/>
    <property type="match status" value="1"/>
</dbReference>
<feature type="domain" description="N-acetyltransferase" evidence="1">
    <location>
        <begin position="88"/>
        <end position="244"/>
    </location>
</feature>
<protein>
    <submittedName>
        <fullName evidence="2">GNAT family N-acetyltransferase</fullName>
        <ecNumber evidence="2">2.3.-.-</ecNumber>
    </submittedName>
</protein>
<dbReference type="GO" id="GO:0016746">
    <property type="term" value="F:acyltransferase activity"/>
    <property type="evidence" value="ECO:0007669"/>
    <property type="project" value="UniProtKB-KW"/>
</dbReference>
<evidence type="ECO:0000259" key="1">
    <source>
        <dbReference type="PROSITE" id="PS51186"/>
    </source>
</evidence>
<evidence type="ECO:0000313" key="2">
    <source>
        <dbReference type="EMBL" id="MFD1697186.1"/>
    </source>
</evidence>
<keyword evidence="2" id="KW-0808">Transferase</keyword>
<sequence>MRDLTATSLDHASRALRTMLSHGLTTGADQLTRMLPLLEGHALVQDFVLSIEKRMRHDAAWLAAPVAEPHTRAEATDATLLLPPLARGTIRRLTLADKPLFRDHLLRLDTDTRRSRFAMHATDHFLEGYSETAFALETVIFAFFEDGLIRGTGELRAFPETEGAPGGRQAEAAFCVEPGFRHLGIGTRLMELTLLEAEATGVRHMYINCLASNRKMQALARKFGANLTFNHGDVIGLLNPRDATAKVALAEAPHLWRDVAARS</sequence>
<dbReference type="PROSITE" id="PS51186">
    <property type="entry name" value="GNAT"/>
    <property type="match status" value="1"/>
</dbReference>
<organism evidence="2 3">
    <name type="scientific">Roseibium aestuarii</name>
    <dbReference type="NCBI Taxonomy" id="2600299"/>
    <lineage>
        <taxon>Bacteria</taxon>
        <taxon>Pseudomonadati</taxon>
        <taxon>Pseudomonadota</taxon>
        <taxon>Alphaproteobacteria</taxon>
        <taxon>Hyphomicrobiales</taxon>
        <taxon>Stappiaceae</taxon>
        <taxon>Roseibium</taxon>
    </lineage>
</organism>
<evidence type="ECO:0000313" key="3">
    <source>
        <dbReference type="Proteomes" id="UP001597327"/>
    </source>
</evidence>
<dbReference type="CDD" id="cd04301">
    <property type="entry name" value="NAT_SF"/>
    <property type="match status" value="1"/>
</dbReference>
<name>A0ABW4K173_9HYPH</name>
<gene>
    <name evidence="2" type="ORF">ACFSC7_16840</name>
</gene>
<reference evidence="3" key="1">
    <citation type="journal article" date="2019" name="Int. J. Syst. Evol. Microbiol.">
        <title>The Global Catalogue of Microorganisms (GCM) 10K type strain sequencing project: providing services to taxonomists for standard genome sequencing and annotation.</title>
        <authorList>
            <consortium name="The Broad Institute Genomics Platform"/>
            <consortium name="The Broad Institute Genome Sequencing Center for Infectious Disease"/>
            <person name="Wu L."/>
            <person name="Ma J."/>
        </authorList>
    </citation>
    <scope>NUCLEOTIDE SEQUENCE [LARGE SCALE GENOMIC DNA]</scope>
    <source>
        <strain evidence="3">JCM 3369</strain>
    </source>
</reference>
<keyword evidence="3" id="KW-1185">Reference proteome</keyword>